<evidence type="ECO:0000313" key="2">
    <source>
        <dbReference type="EMBL" id="EKC41783.1"/>
    </source>
</evidence>
<feature type="region of interest" description="Disordered" evidence="1">
    <location>
        <begin position="101"/>
        <end position="127"/>
    </location>
</feature>
<dbReference type="Gene3D" id="1.10.287.1490">
    <property type="match status" value="1"/>
</dbReference>
<dbReference type="HOGENOM" id="CLU_368523_0_0_1"/>
<feature type="compositionally biased region" description="Acidic residues" evidence="1">
    <location>
        <begin position="112"/>
        <end position="127"/>
    </location>
</feature>
<reference evidence="2" key="1">
    <citation type="journal article" date="2012" name="Nature">
        <title>The oyster genome reveals stress adaptation and complexity of shell formation.</title>
        <authorList>
            <person name="Zhang G."/>
            <person name="Fang X."/>
            <person name="Guo X."/>
            <person name="Li L."/>
            <person name="Luo R."/>
            <person name="Xu F."/>
            <person name="Yang P."/>
            <person name="Zhang L."/>
            <person name="Wang X."/>
            <person name="Qi H."/>
            <person name="Xiong Z."/>
            <person name="Que H."/>
            <person name="Xie Y."/>
            <person name="Holland P.W."/>
            <person name="Paps J."/>
            <person name="Zhu Y."/>
            <person name="Wu F."/>
            <person name="Chen Y."/>
            <person name="Wang J."/>
            <person name="Peng C."/>
            <person name="Meng J."/>
            <person name="Yang L."/>
            <person name="Liu J."/>
            <person name="Wen B."/>
            <person name="Zhang N."/>
            <person name="Huang Z."/>
            <person name="Zhu Q."/>
            <person name="Feng Y."/>
            <person name="Mount A."/>
            <person name="Hedgecock D."/>
            <person name="Xu Z."/>
            <person name="Liu Y."/>
            <person name="Domazet-Loso T."/>
            <person name="Du Y."/>
            <person name="Sun X."/>
            <person name="Zhang S."/>
            <person name="Liu B."/>
            <person name="Cheng P."/>
            <person name="Jiang X."/>
            <person name="Li J."/>
            <person name="Fan D."/>
            <person name="Wang W."/>
            <person name="Fu W."/>
            <person name="Wang T."/>
            <person name="Wang B."/>
            <person name="Zhang J."/>
            <person name="Peng Z."/>
            <person name="Li Y."/>
            <person name="Li N."/>
            <person name="Wang J."/>
            <person name="Chen M."/>
            <person name="He Y."/>
            <person name="Tan F."/>
            <person name="Song X."/>
            <person name="Zheng Q."/>
            <person name="Huang R."/>
            <person name="Yang H."/>
            <person name="Du X."/>
            <person name="Chen L."/>
            <person name="Yang M."/>
            <person name="Gaffney P.M."/>
            <person name="Wang S."/>
            <person name="Luo L."/>
            <person name="She Z."/>
            <person name="Ming Y."/>
            <person name="Huang W."/>
            <person name="Zhang S."/>
            <person name="Huang B."/>
            <person name="Zhang Y."/>
            <person name="Qu T."/>
            <person name="Ni P."/>
            <person name="Miao G."/>
            <person name="Wang J."/>
            <person name="Wang Q."/>
            <person name="Steinberg C.E."/>
            <person name="Wang H."/>
            <person name="Li N."/>
            <person name="Qian L."/>
            <person name="Zhang G."/>
            <person name="Li Y."/>
            <person name="Yang H."/>
            <person name="Liu X."/>
            <person name="Wang J."/>
            <person name="Yin Y."/>
            <person name="Wang J."/>
        </authorList>
    </citation>
    <scope>NUCLEOTIDE SEQUENCE [LARGE SCALE GENOMIC DNA]</scope>
    <source>
        <strain evidence="2">05x7-T-G4-1.051#20</strain>
    </source>
</reference>
<organism evidence="2">
    <name type="scientific">Magallana gigas</name>
    <name type="common">Pacific oyster</name>
    <name type="synonym">Crassostrea gigas</name>
    <dbReference type="NCBI Taxonomy" id="29159"/>
    <lineage>
        <taxon>Eukaryota</taxon>
        <taxon>Metazoa</taxon>
        <taxon>Spiralia</taxon>
        <taxon>Lophotrochozoa</taxon>
        <taxon>Mollusca</taxon>
        <taxon>Bivalvia</taxon>
        <taxon>Autobranchia</taxon>
        <taxon>Pteriomorphia</taxon>
        <taxon>Ostreida</taxon>
        <taxon>Ostreoidea</taxon>
        <taxon>Ostreidae</taxon>
        <taxon>Magallana</taxon>
    </lineage>
</organism>
<feature type="region of interest" description="Disordered" evidence="1">
    <location>
        <begin position="721"/>
        <end position="756"/>
    </location>
</feature>
<sequence>MIVIQEKRRLAKNPHLVTGTFGPGTGTKSLYDKIQDLLKDYYYPENEFNRLKLDVILAEKIKEEAEAELQQKRDVEMELQITKEELKKVIKENEKATKKIHDLKEEVGEQEKEIEEQEKENDEQDKEIDKLEEEVEKLQAKIHKLEKAPPLLFSEEEYKKLTTFNWIIENELERAEIKNTALEEKLTEKENELQELKDNLQENREIMKRMECEMETWIDIDYVQKSKEMEKKMAEKEKELQQKNDMITRMEADLFTWMDSDAKRIQDKEKVLDKKMTEKEKELQEYKKHVKEMENINQKMKEEVQKATPLYDTSEAATFIREIQQKADEQIQKAKEKLALMEAEVDALKQDNTENVKIFGEILDQILPHIKDMTETFNEAEAWVKAAATGQEREAWSIYVEPKIATEEKFKSLKALFTEHCKKFCFVRNGRTHNISGEIQLKKPLNIKELNKLLGPNIYLNGGPKEQATEKWSMAAKFNENDYFSIFFTDQALKGGETSYLHPTNNATDLHTRNQCLQNEENGLSVVASPEVYNHLNLRVNYNNIYHYYMDSMTTGEDPPACHGLSSTDHSQPKEIRINWNLLRNDDKRNPDMLDKCSKKKGFGDRVHNHTKNEQLDIYSTPNKGVKMKQPTAFSKQRQQKNCCKTVKFKTTDTCQAAAVRKTDSQPNQTEESSISTHDEDLYANKNSLAYDNNCFRPESPMDQEDSDDYFDVSYDGYLAMSSSKNNTPGHTKSASSETDFDMSDYVNTDGLDSYR</sequence>
<protein>
    <submittedName>
        <fullName evidence="2">Uncharacterized protein</fullName>
    </submittedName>
</protein>
<evidence type="ECO:0000256" key="1">
    <source>
        <dbReference type="SAM" id="MobiDB-lite"/>
    </source>
</evidence>
<gene>
    <name evidence="2" type="ORF">CGI_10021651</name>
</gene>
<feature type="region of interest" description="Disordered" evidence="1">
    <location>
        <begin position="658"/>
        <end position="683"/>
    </location>
</feature>
<accession>K1R7M0</accession>
<feature type="compositionally biased region" description="Polar residues" evidence="1">
    <location>
        <begin position="721"/>
        <end position="738"/>
    </location>
</feature>
<proteinExistence type="predicted"/>
<feature type="compositionally biased region" description="Basic and acidic residues" evidence="1">
    <location>
        <begin position="101"/>
        <end position="111"/>
    </location>
</feature>
<dbReference type="InParanoid" id="K1R7M0"/>
<name>K1R7M0_MAGGI</name>
<dbReference type="EMBL" id="JH816169">
    <property type="protein sequence ID" value="EKC41783.1"/>
    <property type="molecule type" value="Genomic_DNA"/>
</dbReference>
<feature type="compositionally biased region" description="Polar residues" evidence="1">
    <location>
        <begin position="665"/>
        <end position="676"/>
    </location>
</feature>
<dbReference type="AlphaFoldDB" id="K1R7M0"/>